<feature type="transmembrane region" description="Helical" evidence="7">
    <location>
        <begin position="319"/>
        <end position="339"/>
    </location>
</feature>
<name>A0A8B3RG79_BIFAN</name>
<dbReference type="PANTHER" id="PTHR30250:SF10">
    <property type="entry name" value="LIPOPOLYSACCHARIDE BIOSYNTHESIS PROTEIN WZXC"/>
    <property type="match status" value="1"/>
</dbReference>
<keyword evidence="6 7" id="KW-0472">Membrane</keyword>
<evidence type="ECO:0000256" key="7">
    <source>
        <dbReference type="SAM" id="Phobius"/>
    </source>
</evidence>
<protein>
    <submittedName>
        <fullName evidence="8">Lipopolysaccharide biosynthesis protein</fullName>
    </submittedName>
</protein>
<comment type="subcellular location">
    <subcellularLocation>
        <location evidence="1">Cell membrane</location>
        <topology evidence="1">Multi-pass membrane protein</topology>
    </subcellularLocation>
</comment>
<feature type="transmembrane region" description="Helical" evidence="7">
    <location>
        <begin position="144"/>
        <end position="163"/>
    </location>
</feature>
<dbReference type="GO" id="GO:0005886">
    <property type="term" value="C:plasma membrane"/>
    <property type="evidence" value="ECO:0007669"/>
    <property type="project" value="UniProtKB-SubCell"/>
</dbReference>
<dbReference type="RefSeq" id="WP_274542585.1">
    <property type="nucleotide sequence ID" value="NZ_RSCO01000031.1"/>
</dbReference>
<keyword evidence="3" id="KW-1003">Cell membrane</keyword>
<feature type="transmembrane region" description="Helical" evidence="7">
    <location>
        <begin position="288"/>
        <end position="313"/>
    </location>
</feature>
<dbReference type="CDD" id="cd13127">
    <property type="entry name" value="MATE_tuaB_like"/>
    <property type="match status" value="1"/>
</dbReference>
<feature type="transmembrane region" description="Helical" evidence="7">
    <location>
        <begin position="410"/>
        <end position="435"/>
    </location>
</feature>
<evidence type="ECO:0000256" key="2">
    <source>
        <dbReference type="ARBA" id="ARBA00007430"/>
    </source>
</evidence>
<evidence type="ECO:0000256" key="5">
    <source>
        <dbReference type="ARBA" id="ARBA00022989"/>
    </source>
</evidence>
<comment type="caution">
    <text evidence="8">The sequence shown here is derived from an EMBL/GenBank/DDBJ whole genome shotgun (WGS) entry which is preliminary data.</text>
</comment>
<dbReference type="InterPro" id="IPR050833">
    <property type="entry name" value="Poly_Biosynth_Transport"/>
</dbReference>
<evidence type="ECO:0000313" key="8">
    <source>
        <dbReference type="EMBL" id="RYM93649.1"/>
    </source>
</evidence>
<evidence type="ECO:0000313" key="9">
    <source>
        <dbReference type="Proteomes" id="UP000293613"/>
    </source>
</evidence>
<feature type="transmembrane region" description="Helical" evidence="7">
    <location>
        <begin position="376"/>
        <end position="398"/>
    </location>
</feature>
<gene>
    <name evidence="8" type="ORF">PG2011B_1384</name>
</gene>
<dbReference type="PANTHER" id="PTHR30250">
    <property type="entry name" value="PST FAMILY PREDICTED COLANIC ACID TRANSPORTER"/>
    <property type="match status" value="1"/>
</dbReference>
<reference evidence="8 9" key="1">
    <citation type="journal article" date="2019" name="Appl. Environ. Microbiol.">
        <title>Dissecting the evolutionary development of the Bifidobacterium animalis species through comparative genomics analyses.</title>
        <authorList>
            <person name="Lugli G.A."/>
            <person name="Mancino W."/>
            <person name="Milani C."/>
            <person name="Duranti S."/>
            <person name="Mancabelli L."/>
            <person name="Napoli S."/>
            <person name="Mangifesta M."/>
            <person name="Viappiani A."/>
            <person name="Anzalone R."/>
            <person name="Longhi G."/>
            <person name="van Sinderen D."/>
            <person name="Ventura M."/>
            <person name="Turroni F."/>
        </authorList>
    </citation>
    <scope>NUCLEOTIDE SEQUENCE [LARGE SCALE GENOMIC DNA]</scope>
    <source>
        <strain evidence="8 9">2011B</strain>
    </source>
</reference>
<feature type="transmembrane region" description="Helical" evidence="7">
    <location>
        <begin position="109"/>
        <end position="132"/>
    </location>
</feature>
<dbReference type="EMBL" id="RSCO01000031">
    <property type="protein sequence ID" value="RYM93649.1"/>
    <property type="molecule type" value="Genomic_DNA"/>
</dbReference>
<dbReference type="Proteomes" id="UP000293613">
    <property type="component" value="Unassembled WGS sequence"/>
</dbReference>
<proteinExistence type="inferred from homology"/>
<feature type="transmembrane region" description="Helical" evidence="7">
    <location>
        <begin position="441"/>
        <end position="461"/>
    </location>
</feature>
<evidence type="ECO:0000256" key="6">
    <source>
        <dbReference type="ARBA" id="ARBA00023136"/>
    </source>
</evidence>
<organism evidence="8 9">
    <name type="scientific">Bifidobacterium animalis subsp. lactis</name>
    <name type="common">Bifidobacterium lactis</name>
    <dbReference type="NCBI Taxonomy" id="302911"/>
    <lineage>
        <taxon>Bacteria</taxon>
        <taxon>Bacillati</taxon>
        <taxon>Actinomycetota</taxon>
        <taxon>Actinomycetes</taxon>
        <taxon>Bifidobacteriales</taxon>
        <taxon>Bifidobacteriaceae</taxon>
        <taxon>Bifidobacterium</taxon>
    </lineage>
</organism>
<evidence type="ECO:0000256" key="3">
    <source>
        <dbReference type="ARBA" id="ARBA00022475"/>
    </source>
</evidence>
<dbReference type="Pfam" id="PF13440">
    <property type="entry name" value="Polysacc_synt_3"/>
    <property type="match status" value="1"/>
</dbReference>
<feature type="transmembrane region" description="Helical" evidence="7">
    <location>
        <begin position="169"/>
        <end position="189"/>
    </location>
</feature>
<accession>A0A8B3RG79</accession>
<comment type="similarity">
    <text evidence="2">Belongs to the polysaccharide synthase family.</text>
</comment>
<keyword evidence="5 7" id="KW-1133">Transmembrane helix</keyword>
<feature type="transmembrane region" description="Helical" evidence="7">
    <location>
        <begin position="39"/>
        <end position="65"/>
    </location>
</feature>
<dbReference type="AlphaFoldDB" id="A0A8B3RG79"/>
<keyword evidence="4 7" id="KW-0812">Transmembrane</keyword>
<evidence type="ECO:0000256" key="1">
    <source>
        <dbReference type="ARBA" id="ARBA00004651"/>
    </source>
</evidence>
<feature type="transmembrane region" description="Helical" evidence="7">
    <location>
        <begin position="351"/>
        <end position="370"/>
    </location>
</feature>
<sequence>MITYLRSGVIYTAMGKYSNVLIQLIVNAVLSRMLNPYDYGVVSVIQVFLLFFTTLVDAGLGPAIIQNKTLTEHDNRVLFTYSIEFSMLLCLIFAACSPFIAWFYHDRQYIPLTLAMTSVLFFQGINMVPNALMDKDKRFKEVNIRLIIANVCGGVVGIIGAYFHLGAYALILSFVIPAIVAFCLNMWLLRVRPSRKTDRNSLRKVWKFAKSQFGFNCINYFSRNTDKILVGKLMGAVALGNYSKSYQLLMMPNTVLLGVLNPVLLPVLSDYQDDVPFVRKSYMKIVHVLALVGLPLSVFLCFESKDIIFFLYGNQWTEAVTPFAILALTVWIQMTMSSTGAIFQTLGKTNYLFWNGCISAFILITATIIGCVKGDLVTLAVSLSIGFLLNFIVIYWLMMSKTLDSRMGVLLREFITPAINSIAVAVVFTICRYFIPDHNTLVNLVLYSFLFVLVFAAMLRLTGDWRLLFKLFIKEKNNNKTDDATTVNPMTQNSEE</sequence>
<evidence type="ECO:0000256" key="4">
    <source>
        <dbReference type="ARBA" id="ARBA00022692"/>
    </source>
</evidence>
<feature type="transmembrane region" description="Helical" evidence="7">
    <location>
        <begin position="77"/>
        <end position="103"/>
    </location>
</feature>